<feature type="transmembrane region" description="Helical" evidence="17">
    <location>
        <begin position="348"/>
        <end position="367"/>
    </location>
</feature>
<dbReference type="EC" id="7.1.1.2" evidence="4 17"/>
<keyword evidence="15 17" id="KW-0472">Membrane</keyword>
<keyword evidence="13 17" id="KW-0830">Ubiquinone</keyword>
<evidence type="ECO:0000313" key="20">
    <source>
        <dbReference type="EMBL" id="ABS88971.1"/>
    </source>
</evidence>
<evidence type="ECO:0000256" key="4">
    <source>
        <dbReference type="ARBA" id="ARBA00012944"/>
    </source>
</evidence>
<dbReference type="PANTHER" id="PTHR43507:SF20">
    <property type="entry name" value="NADH-UBIQUINONE OXIDOREDUCTASE CHAIN 4"/>
    <property type="match status" value="1"/>
</dbReference>
<dbReference type="GO" id="GO:0008137">
    <property type="term" value="F:NADH dehydrogenase (ubiquinone) activity"/>
    <property type="evidence" value="ECO:0007669"/>
    <property type="project" value="UniProtKB-UniRule"/>
</dbReference>
<dbReference type="GO" id="GO:0048039">
    <property type="term" value="F:ubiquinone binding"/>
    <property type="evidence" value="ECO:0007669"/>
    <property type="project" value="TreeGrafter"/>
</dbReference>
<feature type="transmembrane region" description="Helical" evidence="17">
    <location>
        <begin position="282"/>
        <end position="300"/>
    </location>
</feature>
<dbReference type="Pfam" id="PF01059">
    <property type="entry name" value="Oxidored_q5_N"/>
    <property type="match status" value="1"/>
</dbReference>
<comment type="catalytic activity">
    <reaction evidence="16 17">
        <text>a ubiquinone + NADH + 5 H(+)(in) = a ubiquinol + NAD(+) + 4 H(+)(out)</text>
        <dbReference type="Rhea" id="RHEA:29091"/>
        <dbReference type="Rhea" id="RHEA-COMP:9565"/>
        <dbReference type="Rhea" id="RHEA-COMP:9566"/>
        <dbReference type="ChEBI" id="CHEBI:15378"/>
        <dbReference type="ChEBI" id="CHEBI:16389"/>
        <dbReference type="ChEBI" id="CHEBI:17976"/>
        <dbReference type="ChEBI" id="CHEBI:57540"/>
        <dbReference type="ChEBI" id="CHEBI:57945"/>
        <dbReference type="EC" id="7.1.1.2"/>
    </reaction>
</comment>
<comment type="function">
    <text evidence="1">Core subunit of the mitochondrial membrane respiratory chain NADH dehydrogenase (Complex I) that is believed to belong to the minimal assembly required for catalysis. Complex I functions in the transfer of electrons from NADH to the respiratory chain. The immediate electron acceptor for the enzyme is believed to be ubiquinone.</text>
</comment>
<feature type="transmembrane region" description="Helical" evidence="17">
    <location>
        <begin position="58"/>
        <end position="78"/>
    </location>
</feature>
<evidence type="ECO:0000259" key="19">
    <source>
        <dbReference type="Pfam" id="PF01059"/>
    </source>
</evidence>
<evidence type="ECO:0000256" key="5">
    <source>
        <dbReference type="ARBA" id="ARBA00021006"/>
    </source>
</evidence>
<evidence type="ECO:0000256" key="12">
    <source>
        <dbReference type="ARBA" id="ARBA00023027"/>
    </source>
</evidence>
<feature type="transmembrane region" description="Helical" evidence="17">
    <location>
        <begin position="387"/>
        <end position="408"/>
    </location>
</feature>
<keyword evidence="10 17" id="KW-0249">Electron transport</keyword>
<reference evidence="20" key="1">
    <citation type="submission" date="2007-08" db="EMBL/GenBank/DDBJ databases">
        <title>Mitogenomic analysis of Collembolan species.</title>
        <authorList>
            <person name="Carapelli A."/>
            <person name="Comandi S."/>
            <person name="Nardi F."/>
            <person name="Frati F."/>
        </authorList>
    </citation>
    <scope>NUCLEOTIDE SEQUENCE</scope>
</reference>
<dbReference type="GeneID" id="6870558"/>
<evidence type="ECO:0000256" key="8">
    <source>
        <dbReference type="ARBA" id="ARBA00022692"/>
    </source>
</evidence>
<evidence type="ECO:0000256" key="15">
    <source>
        <dbReference type="ARBA" id="ARBA00023136"/>
    </source>
</evidence>
<evidence type="ECO:0000256" key="10">
    <source>
        <dbReference type="ARBA" id="ARBA00022982"/>
    </source>
</evidence>
<feature type="transmembrane region" description="Helical" evidence="17">
    <location>
        <begin position="225"/>
        <end position="244"/>
    </location>
</feature>
<sequence>MKGLVYIFTYSIFIMVYMSSFNWVVLGFFLLSIMSMFLMQFPLWEPYSVLSSVVSLDYLSICLTVLSLFLMFVMALASHGIFINNNFKKIYAWALVILTFILLGSFMCSNFLLFYFMFEVSLLPTLVIILGWGVQPERMQAGIYFIMYTLLVSLPLLVVLMKLSGDYLGVEMGDLLYLGVVKEFGYWVEKMIMLIILMAFMVKLPVFMMHLWLPKAHVEAPVAGSMILAGVLLKLGGYGIYRIFMKFMNVTYSIGAFFFSLSLAGAIIVGLVCCSLNDMKSLVAYSSVAHMGLVICGLFSGKLCGMLGAVVLMLGHGLGSSGLFCFVNLMYERSGSRSMFLNKGMMSVLPIFALGLFFLSCANISAPPTMNFLAEIMLMVSILSFEFKLIMIFVVGSFLGAVFSIYMYSYSQHGLNYITLESAVGSKLIEYHMVYIHIMAVNALVLGLKLFFVI</sequence>
<evidence type="ECO:0000256" key="2">
    <source>
        <dbReference type="ARBA" id="ARBA00004225"/>
    </source>
</evidence>
<dbReference type="GO" id="GO:0003954">
    <property type="term" value="F:NADH dehydrogenase activity"/>
    <property type="evidence" value="ECO:0007669"/>
    <property type="project" value="TreeGrafter"/>
</dbReference>
<dbReference type="GO" id="GO:0031966">
    <property type="term" value="C:mitochondrial membrane"/>
    <property type="evidence" value="ECO:0007669"/>
    <property type="project" value="UniProtKB-SubCell"/>
</dbReference>
<accession>B5KMC8</accession>
<dbReference type="GO" id="GO:0042773">
    <property type="term" value="P:ATP synthesis coupled electron transport"/>
    <property type="evidence" value="ECO:0007669"/>
    <property type="project" value="InterPro"/>
</dbReference>
<gene>
    <name evidence="20" type="primary">ND4</name>
</gene>
<evidence type="ECO:0000256" key="6">
    <source>
        <dbReference type="ARBA" id="ARBA00022448"/>
    </source>
</evidence>
<keyword evidence="12 17" id="KW-0520">NAD</keyword>
<dbReference type="GO" id="GO:0015990">
    <property type="term" value="P:electron transport coupled proton transport"/>
    <property type="evidence" value="ECO:0007669"/>
    <property type="project" value="TreeGrafter"/>
</dbReference>
<evidence type="ECO:0000256" key="7">
    <source>
        <dbReference type="ARBA" id="ARBA00022660"/>
    </source>
</evidence>
<evidence type="ECO:0000256" key="17">
    <source>
        <dbReference type="RuleBase" id="RU003297"/>
    </source>
</evidence>
<keyword evidence="14 17" id="KW-0496">Mitochondrion</keyword>
<keyword evidence="9" id="KW-1278">Translocase</keyword>
<feature type="transmembrane region" description="Helical" evidence="17">
    <location>
        <begin position="113"/>
        <end position="134"/>
    </location>
</feature>
<feature type="transmembrane region" description="Helical" evidence="17">
    <location>
        <begin position="250"/>
        <end position="275"/>
    </location>
</feature>
<evidence type="ECO:0000256" key="3">
    <source>
        <dbReference type="ARBA" id="ARBA00009025"/>
    </source>
</evidence>
<keyword evidence="11 17" id="KW-1133">Transmembrane helix</keyword>
<dbReference type="AlphaFoldDB" id="B5KMC8"/>
<evidence type="ECO:0000256" key="11">
    <source>
        <dbReference type="ARBA" id="ARBA00022989"/>
    </source>
</evidence>
<organism evidence="20">
    <name type="scientific">Bilobella aurantiaca</name>
    <name type="common">Springtail</name>
    <dbReference type="NCBI Taxonomy" id="106915"/>
    <lineage>
        <taxon>Eukaryota</taxon>
        <taxon>Metazoa</taxon>
        <taxon>Ecdysozoa</taxon>
        <taxon>Arthropoda</taxon>
        <taxon>Hexapoda</taxon>
        <taxon>Collembola</taxon>
        <taxon>Poduromorpha</taxon>
        <taxon>Poduroidea</taxon>
        <taxon>Neanuridae</taxon>
        <taxon>Neanurinae</taxon>
        <taxon>Paleonurini</taxon>
        <taxon>Bilobella</taxon>
    </lineage>
</organism>
<comment type="subcellular location">
    <subcellularLocation>
        <location evidence="2 17">Mitochondrion membrane</location>
        <topology evidence="2 17">Multi-pass membrane protein</topology>
    </subcellularLocation>
</comment>
<evidence type="ECO:0000259" key="18">
    <source>
        <dbReference type="Pfam" id="PF00361"/>
    </source>
</evidence>
<evidence type="ECO:0000256" key="16">
    <source>
        <dbReference type="ARBA" id="ARBA00049551"/>
    </source>
</evidence>
<feature type="transmembrane region" description="Helical" evidence="17">
    <location>
        <begin position="429"/>
        <end position="452"/>
    </location>
</feature>
<proteinExistence type="inferred from homology"/>
<dbReference type="InterPro" id="IPR003918">
    <property type="entry name" value="NADH_UbQ_OxRdtase"/>
</dbReference>
<feature type="transmembrane region" description="Helical" evidence="17">
    <location>
        <begin position="12"/>
        <end position="38"/>
    </location>
</feature>
<comment type="function">
    <text evidence="17">Core subunit of the mitochondrial membrane respiratory chain NADH dehydrogenase (Complex I) which catalyzes electron transfer from NADH through the respiratory chain, using ubiquinone as an electron acceptor. Essential for the catalytic activity and assembly of complex I.</text>
</comment>
<dbReference type="Pfam" id="PF00361">
    <property type="entry name" value="Proton_antipo_M"/>
    <property type="match status" value="1"/>
</dbReference>
<comment type="similarity">
    <text evidence="3 17">Belongs to the complex I subunit 4 family.</text>
</comment>
<feature type="transmembrane region" description="Helical" evidence="17">
    <location>
        <begin position="191"/>
        <end position="213"/>
    </location>
</feature>
<protein>
    <recommendedName>
        <fullName evidence="5 17">NADH-ubiquinone oxidoreductase chain 4</fullName>
        <ecNumber evidence="4 17">7.1.1.2</ecNumber>
    </recommendedName>
</protein>
<geneLocation type="mitochondrion" evidence="20"/>
<dbReference type="InterPro" id="IPR000260">
    <property type="entry name" value="NADH4_N"/>
</dbReference>
<keyword evidence="7 17" id="KW-0679">Respiratory chain</keyword>
<dbReference type="PANTHER" id="PTHR43507">
    <property type="entry name" value="NADH-UBIQUINONE OXIDOREDUCTASE CHAIN 4"/>
    <property type="match status" value="1"/>
</dbReference>
<keyword evidence="6 17" id="KW-0813">Transport</keyword>
<feature type="domain" description="NADH:ubiquinone oxidoreductase chain 4 N-terminal" evidence="19">
    <location>
        <begin position="6"/>
        <end position="103"/>
    </location>
</feature>
<dbReference type="RefSeq" id="YP_002213620.1">
    <property type="nucleotide sequence ID" value="NC_011195.1"/>
</dbReference>
<feature type="domain" description="NADH:quinone oxidoreductase/Mrp antiporter transmembrane" evidence="18">
    <location>
        <begin position="109"/>
        <end position="399"/>
    </location>
</feature>
<dbReference type="CTD" id="4538"/>
<dbReference type="InterPro" id="IPR001750">
    <property type="entry name" value="ND/Mrp_TM"/>
</dbReference>
<feature type="transmembrane region" description="Helical" evidence="17">
    <location>
        <begin position="141"/>
        <end position="161"/>
    </location>
</feature>
<evidence type="ECO:0000256" key="9">
    <source>
        <dbReference type="ARBA" id="ARBA00022967"/>
    </source>
</evidence>
<dbReference type="EMBL" id="EU084034">
    <property type="protein sequence ID" value="ABS88971.1"/>
    <property type="molecule type" value="Genomic_DNA"/>
</dbReference>
<feature type="transmembrane region" description="Helical" evidence="17">
    <location>
        <begin position="90"/>
        <end position="107"/>
    </location>
</feature>
<evidence type="ECO:0000256" key="1">
    <source>
        <dbReference type="ARBA" id="ARBA00003257"/>
    </source>
</evidence>
<feature type="transmembrane region" description="Helical" evidence="17">
    <location>
        <begin position="306"/>
        <end position="327"/>
    </location>
</feature>
<dbReference type="PRINTS" id="PR01437">
    <property type="entry name" value="NUOXDRDTASE4"/>
</dbReference>
<keyword evidence="8 17" id="KW-0812">Transmembrane</keyword>
<name>B5KMC8_BILAU</name>
<evidence type="ECO:0000256" key="14">
    <source>
        <dbReference type="ARBA" id="ARBA00023128"/>
    </source>
</evidence>
<evidence type="ECO:0000256" key="13">
    <source>
        <dbReference type="ARBA" id="ARBA00023075"/>
    </source>
</evidence>